<keyword evidence="5" id="KW-1185">Reference proteome</keyword>
<dbReference type="RefSeq" id="WP_258812053.1">
    <property type="nucleotide sequence ID" value="NZ_JANUGU010000003.1"/>
</dbReference>
<dbReference type="Pfam" id="PF13175">
    <property type="entry name" value="AAA_15"/>
    <property type="match status" value="1"/>
</dbReference>
<dbReference type="InterPro" id="IPR003959">
    <property type="entry name" value="ATPase_AAA_core"/>
</dbReference>
<feature type="domain" description="DUF3696" evidence="1">
    <location>
        <begin position="316"/>
        <end position="365"/>
    </location>
</feature>
<dbReference type="InterPro" id="IPR022532">
    <property type="entry name" value="DUF3696"/>
</dbReference>
<protein>
    <submittedName>
        <fullName evidence="4">DUF3696 domain-containing protein</fullName>
    </submittedName>
</protein>
<proteinExistence type="predicted"/>
<evidence type="ECO:0000259" key="1">
    <source>
        <dbReference type="Pfam" id="PF12476"/>
    </source>
</evidence>
<feature type="domain" description="ATPase AAA-type core" evidence="3">
    <location>
        <begin position="223"/>
        <end position="305"/>
    </location>
</feature>
<evidence type="ECO:0000259" key="3">
    <source>
        <dbReference type="Pfam" id="PF13304"/>
    </source>
</evidence>
<sequence>MITSLSVENFKCFSNLKINFGNLTLLTGVNAGGKSSAVQPLALLTQSLRTSSLRERVVLNGPLVKLGTFGDILPANSSNPYVSFRITSDIEEVSWMLTSRSGERQLEIENFRSLCQQDKVTEESKSVEGTLISLSYLSSVREGTADSFPLPELTKDDVPDVGVDGRFAAYWYEKCADDEISPSRTHPSETATSLRKQMDAWFSTLFPGAGTNAQLVSTVLLASLQFRTAEFGEWRRPANVGYGYTYAFPILVALLTARDGQVVIIDSPEAHLHPFAQSQMGRLIAHMSAAGVQVIVETHSDHFLNGVRLAVKEGILPPENLRIHFFSGPSENDHGVRALNVDNAGNIDSWPNGFFDQSEKDLAKLSGWF</sequence>
<dbReference type="PIRSF" id="PIRSF034888">
    <property type="entry name" value="P-loop_UCP034888"/>
    <property type="match status" value="1"/>
</dbReference>
<organism evidence="4 5">
    <name type="scientific">Massilia terrae</name>
    <dbReference type="NCBI Taxonomy" id="1811224"/>
    <lineage>
        <taxon>Bacteria</taxon>
        <taxon>Pseudomonadati</taxon>
        <taxon>Pseudomonadota</taxon>
        <taxon>Betaproteobacteria</taxon>
        <taxon>Burkholderiales</taxon>
        <taxon>Oxalobacteraceae</taxon>
        <taxon>Telluria group</taxon>
        <taxon>Massilia</taxon>
    </lineage>
</organism>
<dbReference type="EMBL" id="JANUGU010000003">
    <property type="protein sequence ID" value="MCS0658868.1"/>
    <property type="molecule type" value="Genomic_DNA"/>
</dbReference>
<accession>A0ABT2D0I2</accession>
<dbReference type="PANTHER" id="PTHR43581:SF2">
    <property type="entry name" value="EXCINUCLEASE ATPASE SUBUNIT"/>
    <property type="match status" value="1"/>
</dbReference>
<comment type="caution">
    <text evidence="4">The sequence shown here is derived from an EMBL/GenBank/DDBJ whole genome shotgun (WGS) entry which is preliminary data.</text>
</comment>
<dbReference type="Pfam" id="PF12476">
    <property type="entry name" value="DUF3696"/>
    <property type="match status" value="1"/>
</dbReference>
<name>A0ABT2D0I2_9BURK</name>
<gene>
    <name evidence="4" type="ORF">NX778_12420</name>
</gene>
<feature type="domain" description="Endonuclease GajA/Old nuclease/RecF-like AAA" evidence="2">
    <location>
        <begin position="1"/>
        <end position="47"/>
    </location>
</feature>
<reference evidence="4 5" key="1">
    <citation type="submission" date="2022-08" db="EMBL/GenBank/DDBJ databases">
        <title>Reclassification of Massilia species as members of the genera Telluria, Duganella, Pseudoduganella, Mokoshia gen. nov. and Zemynaea gen. nov. using orthogonal and non-orthogonal genome-based approaches.</title>
        <authorList>
            <person name="Bowman J.P."/>
        </authorList>
    </citation>
    <scope>NUCLEOTIDE SEQUENCE [LARGE SCALE GENOMIC DNA]</scope>
    <source>
        <strain evidence="4 5">JCM 31606</strain>
    </source>
</reference>
<dbReference type="SUPFAM" id="SSF52540">
    <property type="entry name" value="P-loop containing nucleoside triphosphate hydrolases"/>
    <property type="match status" value="1"/>
</dbReference>
<dbReference type="Proteomes" id="UP001204621">
    <property type="component" value="Unassembled WGS sequence"/>
</dbReference>
<dbReference type="Gene3D" id="3.40.50.300">
    <property type="entry name" value="P-loop containing nucleotide triphosphate hydrolases"/>
    <property type="match status" value="2"/>
</dbReference>
<dbReference type="PANTHER" id="PTHR43581">
    <property type="entry name" value="ATP/GTP PHOSPHATASE"/>
    <property type="match status" value="1"/>
</dbReference>
<dbReference type="InterPro" id="IPR014592">
    <property type="entry name" value="P-loop_UCP034888"/>
</dbReference>
<evidence type="ECO:0000313" key="4">
    <source>
        <dbReference type="EMBL" id="MCS0658868.1"/>
    </source>
</evidence>
<dbReference type="InterPro" id="IPR051396">
    <property type="entry name" value="Bact_Antivir_Def_Nuclease"/>
</dbReference>
<dbReference type="InterPro" id="IPR027417">
    <property type="entry name" value="P-loop_NTPase"/>
</dbReference>
<dbReference type="Pfam" id="PF13304">
    <property type="entry name" value="AAA_21"/>
    <property type="match status" value="1"/>
</dbReference>
<dbReference type="InterPro" id="IPR041685">
    <property type="entry name" value="AAA_GajA/Old/RecF-like"/>
</dbReference>
<evidence type="ECO:0000259" key="2">
    <source>
        <dbReference type="Pfam" id="PF13175"/>
    </source>
</evidence>
<evidence type="ECO:0000313" key="5">
    <source>
        <dbReference type="Proteomes" id="UP001204621"/>
    </source>
</evidence>